<feature type="domain" description="Helicase ATP-binding" evidence="2">
    <location>
        <begin position="11"/>
        <end position="159"/>
    </location>
</feature>
<reference evidence="4" key="1">
    <citation type="submission" date="2020-04" db="EMBL/GenBank/DDBJ databases">
        <authorList>
            <person name="Chiriac C."/>
            <person name="Salcher M."/>
            <person name="Ghai R."/>
            <person name="Kavagutti S V."/>
        </authorList>
    </citation>
    <scope>NUCLEOTIDE SEQUENCE</scope>
</reference>
<dbReference type="InterPro" id="IPR049730">
    <property type="entry name" value="SNF2/RAD54-like_C"/>
</dbReference>
<dbReference type="InterPro" id="IPR001650">
    <property type="entry name" value="Helicase_C-like"/>
</dbReference>
<dbReference type="Pfam" id="PF00271">
    <property type="entry name" value="Helicase_C"/>
    <property type="match status" value="1"/>
</dbReference>
<dbReference type="Pfam" id="PF00176">
    <property type="entry name" value="SNF2-rel_dom"/>
    <property type="match status" value="1"/>
</dbReference>
<sequence>MKPMPYQIEGADFLSKRRFAFLADGMGLGKSAQAIEACNVKGYKKIVVICPAVARINWAREFEMWRKHDMSIFIESFDTLARRVDIQKKIVHMEPDVLIIDEAHYLKNRTAKRTLAVYGKYCYGKGIASAAKNVWLLSGTPCPNDAGELWPHLRALWPELITIGDSPLNYISFLQRYCVLQDTPFGPKILGNKNKDELRSILKQILLRRKAEDVLLDLPPISWHMVPVEPIDVMDDIAKMEHEPAVMALMASLTEETDLESMMVAMASLRRATGVAKAKLAGRMIADEIDSGAYSKIVVFYQHTEVGKTLIANLEKYGVVSISGSTTNTMRQKAIDTFQADPSVRVFIGQLQACSTAITLHAASQVMFVEQSWTPADNAQAAKRCHRIGQKSPVFVRMLGLAKSIDEAVTKVLARKSQMISELMEEV</sequence>
<dbReference type="InterPro" id="IPR027417">
    <property type="entry name" value="P-loop_NTPase"/>
</dbReference>
<dbReference type="InterPro" id="IPR038718">
    <property type="entry name" value="SNF2-like_sf"/>
</dbReference>
<organism evidence="4">
    <name type="scientific">uncultured Caudovirales phage</name>
    <dbReference type="NCBI Taxonomy" id="2100421"/>
    <lineage>
        <taxon>Viruses</taxon>
        <taxon>Duplodnaviria</taxon>
        <taxon>Heunggongvirae</taxon>
        <taxon>Uroviricota</taxon>
        <taxon>Caudoviricetes</taxon>
        <taxon>Peduoviridae</taxon>
        <taxon>Maltschvirus</taxon>
        <taxon>Maltschvirus maltsch</taxon>
    </lineage>
</organism>
<dbReference type="PANTHER" id="PTHR45766:SF6">
    <property type="entry name" value="SWI_SNF-RELATED MATRIX-ASSOCIATED ACTIN-DEPENDENT REGULATOR OF CHROMATIN SUBFAMILY A-LIKE PROTEIN 1"/>
    <property type="match status" value="1"/>
</dbReference>
<dbReference type="PANTHER" id="PTHR45766">
    <property type="entry name" value="DNA ANNEALING HELICASE AND ENDONUCLEASE ZRANB3 FAMILY MEMBER"/>
    <property type="match status" value="1"/>
</dbReference>
<evidence type="ECO:0000259" key="3">
    <source>
        <dbReference type="PROSITE" id="PS51194"/>
    </source>
</evidence>
<dbReference type="Gene3D" id="3.40.50.10810">
    <property type="entry name" value="Tandem AAA-ATPase domain"/>
    <property type="match status" value="2"/>
</dbReference>
<dbReference type="GO" id="GO:0016787">
    <property type="term" value="F:hydrolase activity"/>
    <property type="evidence" value="ECO:0007669"/>
    <property type="project" value="UniProtKB-KW"/>
</dbReference>
<dbReference type="GO" id="GO:0006281">
    <property type="term" value="P:DNA repair"/>
    <property type="evidence" value="ECO:0007669"/>
    <property type="project" value="TreeGrafter"/>
</dbReference>
<evidence type="ECO:0000313" key="4">
    <source>
        <dbReference type="EMBL" id="CAB4121327.1"/>
    </source>
</evidence>
<name>A0A6J5KK80_9CAUD</name>
<protein>
    <submittedName>
        <fullName evidence="4">HELICc domain containing protein</fullName>
    </submittedName>
</protein>
<dbReference type="Gene3D" id="3.40.50.300">
    <property type="entry name" value="P-loop containing nucleotide triphosphate hydrolases"/>
    <property type="match status" value="1"/>
</dbReference>
<dbReference type="CDD" id="cd18793">
    <property type="entry name" value="SF2_C_SNF"/>
    <property type="match status" value="1"/>
</dbReference>
<dbReference type="InterPro" id="IPR014001">
    <property type="entry name" value="Helicase_ATP-bd"/>
</dbReference>
<dbReference type="PROSITE" id="PS51194">
    <property type="entry name" value="HELICASE_CTER"/>
    <property type="match status" value="1"/>
</dbReference>
<keyword evidence="1" id="KW-0378">Hydrolase</keyword>
<gene>
    <name evidence="4" type="ORF">UFOVP12_3</name>
</gene>
<proteinExistence type="predicted"/>
<evidence type="ECO:0000256" key="1">
    <source>
        <dbReference type="ARBA" id="ARBA00022801"/>
    </source>
</evidence>
<dbReference type="InterPro" id="IPR000330">
    <property type="entry name" value="SNF2_N"/>
</dbReference>
<dbReference type="PROSITE" id="PS51192">
    <property type="entry name" value="HELICASE_ATP_BIND_1"/>
    <property type="match status" value="1"/>
</dbReference>
<feature type="domain" description="Helicase C-terminal" evidence="3">
    <location>
        <begin position="284"/>
        <end position="427"/>
    </location>
</feature>
<dbReference type="GO" id="GO:0031297">
    <property type="term" value="P:replication fork processing"/>
    <property type="evidence" value="ECO:0007669"/>
    <property type="project" value="TreeGrafter"/>
</dbReference>
<dbReference type="EMBL" id="LR796146">
    <property type="protein sequence ID" value="CAB4121327.1"/>
    <property type="molecule type" value="Genomic_DNA"/>
</dbReference>
<dbReference type="SMART" id="SM00487">
    <property type="entry name" value="DEXDc"/>
    <property type="match status" value="1"/>
</dbReference>
<evidence type="ECO:0000259" key="2">
    <source>
        <dbReference type="PROSITE" id="PS51192"/>
    </source>
</evidence>
<accession>A0A6J5KK80</accession>
<dbReference type="SUPFAM" id="SSF52540">
    <property type="entry name" value="P-loop containing nucleoside triphosphate hydrolases"/>
    <property type="match status" value="2"/>
</dbReference>
<dbReference type="SMART" id="SM00490">
    <property type="entry name" value="HELICc"/>
    <property type="match status" value="1"/>
</dbReference>
<dbReference type="GO" id="GO:0005524">
    <property type="term" value="F:ATP binding"/>
    <property type="evidence" value="ECO:0007669"/>
    <property type="project" value="InterPro"/>
</dbReference>